<gene>
    <name evidence="3" type="ORF">RMAR0315_LOCUS7183</name>
</gene>
<organism evidence="3">
    <name type="scientific">Rhodosorus marinus</name>
    <dbReference type="NCBI Taxonomy" id="101924"/>
    <lineage>
        <taxon>Eukaryota</taxon>
        <taxon>Rhodophyta</taxon>
        <taxon>Stylonematophyceae</taxon>
        <taxon>Stylonematales</taxon>
        <taxon>Stylonemataceae</taxon>
        <taxon>Rhodosorus</taxon>
    </lineage>
</organism>
<protein>
    <submittedName>
        <fullName evidence="3">Uncharacterized protein</fullName>
    </submittedName>
</protein>
<sequence length="246" mass="27624">MDSKWLFAGLVAIFGLVSGWSSSDGSGETCMDFLQGVKVGTVEHRALCSERYCRHLLDKEGVVRVTICVGNRVIGYGRRCVQIGFEPTFLTDPLIRVRAGIHPGCDLIPDEDERKFLKERSIRQRMRNIHKLFLCFDEIPSTEDCCETNRCLIVEADIHDVESDAEVTSTLSDKRCGEKNKASCPLRIDCVDPNPQTAATDAEPVEQDRDSTGLKHERQPDSLGFIGYVDYVYENVDGQIKKFNIS</sequence>
<reference evidence="3" key="1">
    <citation type="submission" date="2021-01" db="EMBL/GenBank/DDBJ databases">
        <authorList>
            <person name="Corre E."/>
            <person name="Pelletier E."/>
            <person name="Niang G."/>
            <person name="Scheremetjew M."/>
            <person name="Finn R."/>
            <person name="Kale V."/>
            <person name="Holt S."/>
            <person name="Cochrane G."/>
            <person name="Meng A."/>
            <person name="Brown T."/>
            <person name="Cohen L."/>
        </authorList>
    </citation>
    <scope>NUCLEOTIDE SEQUENCE</scope>
    <source>
        <strain evidence="3">UTEX LB 2760</strain>
    </source>
</reference>
<feature type="signal peptide" evidence="2">
    <location>
        <begin position="1"/>
        <end position="19"/>
    </location>
</feature>
<evidence type="ECO:0000256" key="2">
    <source>
        <dbReference type="SAM" id="SignalP"/>
    </source>
</evidence>
<accession>A0A7S0BLA0</accession>
<proteinExistence type="predicted"/>
<feature type="region of interest" description="Disordered" evidence="1">
    <location>
        <begin position="195"/>
        <end position="218"/>
    </location>
</feature>
<dbReference type="AlphaFoldDB" id="A0A7S0BLA0"/>
<keyword evidence="2" id="KW-0732">Signal</keyword>
<feature type="chain" id="PRO_5030706968" evidence="2">
    <location>
        <begin position="20"/>
        <end position="246"/>
    </location>
</feature>
<dbReference type="EMBL" id="HBEK01013118">
    <property type="protein sequence ID" value="CAD8397195.1"/>
    <property type="molecule type" value="Transcribed_RNA"/>
</dbReference>
<evidence type="ECO:0000313" key="3">
    <source>
        <dbReference type="EMBL" id="CAD8397195.1"/>
    </source>
</evidence>
<evidence type="ECO:0000256" key="1">
    <source>
        <dbReference type="SAM" id="MobiDB-lite"/>
    </source>
</evidence>
<name>A0A7S0BLA0_9RHOD</name>
<feature type="compositionally biased region" description="Basic and acidic residues" evidence="1">
    <location>
        <begin position="206"/>
        <end position="218"/>
    </location>
</feature>